<dbReference type="Proteomes" id="UP000241890">
    <property type="component" value="Unassembled WGS sequence"/>
</dbReference>
<comment type="caution">
    <text evidence="1">The sequence shown here is derived from an EMBL/GenBank/DDBJ whole genome shotgun (WGS) entry which is preliminary data.</text>
</comment>
<evidence type="ECO:0000313" key="2">
    <source>
        <dbReference type="Proteomes" id="UP000241890"/>
    </source>
</evidence>
<accession>A0A2R5GE08</accession>
<proteinExistence type="predicted"/>
<dbReference type="EMBL" id="BEYU01000053">
    <property type="protein sequence ID" value="GBG29170.1"/>
    <property type="molecule type" value="Genomic_DNA"/>
</dbReference>
<dbReference type="InParanoid" id="A0A2R5GE08"/>
<dbReference type="AlphaFoldDB" id="A0A2R5GE08"/>
<name>A0A2R5GE08_9STRA</name>
<reference evidence="1 2" key="1">
    <citation type="submission" date="2017-12" db="EMBL/GenBank/DDBJ databases">
        <title>Sequencing, de novo assembly and annotation of complete genome of a new Thraustochytrid species, strain FCC1311.</title>
        <authorList>
            <person name="Sedici K."/>
            <person name="Godart F."/>
            <person name="Aiese Cigliano R."/>
            <person name="Sanseverino W."/>
            <person name="Barakat M."/>
            <person name="Ortet P."/>
            <person name="Marechal E."/>
            <person name="Cagnac O."/>
            <person name="Amato A."/>
        </authorList>
    </citation>
    <scope>NUCLEOTIDE SEQUENCE [LARGE SCALE GENOMIC DNA]</scope>
</reference>
<evidence type="ECO:0000313" key="1">
    <source>
        <dbReference type="EMBL" id="GBG29170.1"/>
    </source>
</evidence>
<keyword evidence="2" id="KW-1185">Reference proteome</keyword>
<organism evidence="1 2">
    <name type="scientific">Hondaea fermentalgiana</name>
    <dbReference type="NCBI Taxonomy" id="2315210"/>
    <lineage>
        <taxon>Eukaryota</taxon>
        <taxon>Sar</taxon>
        <taxon>Stramenopiles</taxon>
        <taxon>Bigyra</taxon>
        <taxon>Labyrinthulomycetes</taxon>
        <taxon>Thraustochytrida</taxon>
        <taxon>Thraustochytriidae</taxon>
        <taxon>Hondaea</taxon>
    </lineage>
</organism>
<sequence length="104" mass="11970">MVLKHGELGWFRSFKEYASGAMPLKGRWTSLATYRLEEMLQDNLGIRLIPVNPDASTRVWNIRCDDVDKKHKCMEAMAPHIVSRSFVKSLDKMLSGRRFLSVAE</sequence>
<gene>
    <name evidence="1" type="ORF">FCC1311_053922</name>
</gene>
<protein>
    <submittedName>
        <fullName evidence="1">Uncharacterized protein</fullName>
    </submittedName>
</protein>